<dbReference type="GO" id="GO:0003677">
    <property type="term" value="F:DNA binding"/>
    <property type="evidence" value="ECO:0007669"/>
    <property type="project" value="InterPro"/>
</dbReference>
<evidence type="ECO:0000313" key="4">
    <source>
        <dbReference type="EnsemblPlants" id="Kaladp0019s0089.3.v1.1"/>
    </source>
</evidence>
<dbReference type="Proteomes" id="UP000594263">
    <property type="component" value="Unplaced"/>
</dbReference>
<organism evidence="4 5">
    <name type="scientific">Kalanchoe fedtschenkoi</name>
    <name type="common">Lavender scallops</name>
    <name type="synonym">South American air plant</name>
    <dbReference type="NCBI Taxonomy" id="63787"/>
    <lineage>
        <taxon>Eukaryota</taxon>
        <taxon>Viridiplantae</taxon>
        <taxon>Streptophyta</taxon>
        <taxon>Embryophyta</taxon>
        <taxon>Tracheophyta</taxon>
        <taxon>Spermatophyta</taxon>
        <taxon>Magnoliopsida</taxon>
        <taxon>eudicotyledons</taxon>
        <taxon>Gunneridae</taxon>
        <taxon>Pentapetalae</taxon>
        <taxon>Saxifragales</taxon>
        <taxon>Crassulaceae</taxon>
        <taxon>Kalanchoe</taxon>
    </lineage>
</organism>
<dbReference type="PANTHER" id="PTHR34199">
    <property type="entry name" value="NUMOD3 MOTIF FAMILY PROTEIN, EXPRESSED"/>
    <property type="match status" value="1"/>
</dbReference>
<keyword evidence="2" id="KW-0472">Membrane</keyword>
<evidence type="ECO:0000313" key="5">
    <source>
        <dbReference type="Proteomes" id="UP000594263"/>
    </source>
</evidence>
<keyword evidence="2" id="KW-0812">Transmembrane</keyword>
<sequence length="201" mass="22978">MPLLLDIATPHISVHSNQSAELTLGGQPPGSFWSNFMPPNARDPRSFSNSFKISFSLRHVQMQHSQPIITNSVASFENNQAMLQNVVFKEGFCDSPRMEQLSASQDSVELEQKERLRRERISKANKGNSPWNKGRKHSPETIQKIRERTRLAMQDPKVMSCKNDPKLYQLKPPGFEYNRQQLAIIFILICLLFHVVLVFGS</sequence>
<feature type="region of interest" description="Disordered" evidence="1">
    <location>
        <begin position="119"/>
        <end position="142"/>
    </location>
</feature>
<dbReference type="InterPro" id="IPR003611">
    <property type="entry name" value="NUMOD3"/>
</dbReference>
<keyword evidence="2" id="KW-1133">Transmembrane helix</keyword>
<dbReference type="Gramene" id="Kaladp0019s0089.3.v1.1">
    <property type="protein sequence ID" value="Kaladp0019s0089.3.v1.1"/>
    <property type="gene ID" value="Kaladp0019s0089.v1.1"/>
</dbReference>
<feature type="domain" description="Nuclease associated modular" evidence="3">
    <location>
        <begin position="118"/>
        <end position="146"/>
    </location>
</feature>
<dbReference type="EnsemblPlants" id="Kaladp0019s0089.3.v1.1">
    <property type="protein sequence ID" value="Kaladp0019s0089.3.v1.1"/>
    <property type="gene ID" value="Kaladp0019s0089.v1.1"/>
</dbReference>
<accession>A0A7N0T2J9</accession>
<reference evidence="4" key="1">
    <citation type="submission" date="2021-01" db="UniProtKB">
        <authorList>
            <consortium name="EnsemblPlants"/>
        </authorList>
    </citation>
    <scope>IDENTIFICATION</scope>
</reference>
<evidence type="ECO:0000256" key="2">
    <source>
        <dbReference type="SAM" id="Phobius"/>
    </source>
</evidence>
<evidence type="ECO:0000256" key="1">
    <source>
        <dbReference type="SAM" id="MobiDB-lite"/>
    </source>
</evidence>
<dbReference type="Pfam" id="PF07460">
    <property type="entry name" value="NUMOD3"/>
    <property type="match status" value="1"/>
</dbReference>
<dbReference type="PANTHER" id="PTHR34199:SF2">
    <property type="entry name" value="NUMOD3 MOTIF FAMILY PROTEIN, EXPRESSED"/>
    <property type="match status" value="1"/>
</dbReference>
<proteinExistence type="predicted"/>
<keyword evidence="5" id="KW-1185">Reference proteome</keyword>
<protein>
    <recommendedName>
        <fullName evidence="3">Nuclease associated modular domain-containing protein</fullName>
    </recommendedName>
</protein>
<name>A0A7N0T2J9_KALFE</name>
<dbReference type="AlphaFoldDB" id="A0A7N0T2J9"/>
<feature type="transmembrane region" description="Helical" evidence="2">
    <location>
        <begin position="182"/>
        <end position="200"/>
    </location>
</feature>
<evidence type="ECO:0000259" key="3">
    <source>
        <dbReference type="Pfam" id="PF07460"/>
    </source>
</evidence>